<dbReference type="EMBL" id="BAABHO010000005">
    <property type="protein sequence ID" value="GAA4778275.1"/>
    <property type="molecule type" value="Genomic_DNA"/>
</dbReference>
<organism evidence="6 7">
    <name type="scientific">Actinomycetospora chlora</name>
    <dbReference type="NCBI Taxonomy" id="663608"/>
    <lineage>
        <taxon>Bacteria</taxon>
        <taxon>Bacillati</taxon>
        <taxon>Actinomycetota</taxon>
        <taxon>Actinomycetes</taxon>
        <taxon>Pseudonocardiales</taxon>
        <taxon>Pseudonocardiaceae</taxon>
        <taxon>Actinomycetospora</taxon>
    </lineage>
</organism>
<dbReference type="CDD" id="cd00090">
    <property type="entry name" value="HTH_ARSR"/>
    <property type="match status" value="1"/>
</dbReference>
<proteinExistence type="predicted"/>
<dbReference type="Gene3D" id="1.10.10.10">
    <property type="entry name" value="Winged helix-like DNA-binding domain superfamily/Winged helix DNA-binding domain"/>
    <property type="match status" value="1"/>
</dbReference>
<evidence type="ECO:0000256" key="1">
    <source>
        <dbReference type="ARBA" id="ARBA00023015"/>
    </source>
</evidence>
<dbReference type="Pfam" id="PF01638">
    <property type="entry name" value="HxlR"/>
    <property type="match status" value="1"/>
</dbReference>
<comment type="caution">
    <text evidence="6">The sequence shown here is derived from an EMBL/GenBank/DDBJ whole genome shotgun (WGS) entry which is preliminary data.</text>
</comment>
<reference evidence="7" key="1">
    <citation type="journal article" date="2019" name="Int. J. Syst. Evol. Microbiol.">
        <title>The Global Catalogue of Microorganisms (GCM) 10K type strain sequencing project: providing services to taxonomists for standard genome sequencing and annotation.</title>
        <authorList>
            <consortium name="The Broad Institute Genomics Platform"/>
            <consortium name="The Broad Institute Genome Sequencing Center for Infectious Disease"/>
            <person name="Wu L."/>
            <person name="Ma J."/>
        </authorList>
    </citation>
    <scope>NUCLEOTIDE SEQUENCE [LARGE SCALE GENOMIC DNA]</scope>
    <source>
        <strain evidence="7">JCM 17979</strain>
    </source>
</reference>
<accession>A0ABP9AC35</accession>
<protein>
    <submittedName>
        <fullName evidence="6">Helix-turn-helix domain-containing protein</fullName>
    </submittedName>
</protein>
<gene>
    <name evidence="6" type="ORF">GCM10023200_09030</name>
</gene>
<dbReference type="InterPro" id="IPR036388">
    <property type="entry name" value="WH-like_DNA-bd_sf"/>
</dbReference>
<dbReference type="RefSeq" id="WP_345411237.1">
    <property type="nucleotide sequence ID" value="NZ_BAABHO010000005.1"/>
</dbReference>
<evidence type="ECO:0000313" key="6">
    <source>
        <dbReference type="EMBL" id="GAA4778275.1"/>
    </source>
</evidence>
<evidence type="ECO:0000256" key="2">
    <source>
        <dbReference type="ARBA" id="ARBA00023125"/>
    </source>
</evidence>
<name>A0ABP9AC35_9PSEU</name>
<evidence type="ECO:0000256" key="3">
    <source>
        <dbReference type="ARBA" id="ARBA00023163"/>
    </source>
</evidence>
<dbReference type="PANTHER" id="PTHR33204:SF18">
    <property type="entry name" value="TRANSCRIPTIONAL REGULATORY PROTEIN"/>
    <property type="match status" value="1"/>
</dbReference>
<dbReference type="InterPro" id="IPR036390">
    <property type="entry name" value="WH_DNA-bd_sf"/>
</dbReference>
<keyword evidence="7" id="KW-1185">Reference proteome</keyword>
<keyword evidence="3" id="KW-0804">Transcription</keyword>
<evidence type="ECO:0000256" key="4">
    <source>
        <dbReference type="SAM" id="MobiDB-lite"/>
    </source>
</evidence>
<evidence type="ECO:0000259" key="5">
    <source>
        <dbReference type="PROSITE" id="PS51118"/>
    </source>
</evidence>
<dbReference type="Proteomes" id="UP001500928">
    <property type="component" value="Unassembled WGS sequence"/>
</dbReference>
<feature type="region of interest" description="Disordered" evidence="4">
    <location>
        <begin position="141"/>
        <end position="175"/>
    </location>
</feature>
<dbReference type="SUPFAM" id="SSF46785">
    <property type="entry name" value="Winged helix' DNA-binding domain"/>
    <property type="match status" value="1"/>
</dbReference>
<sequence length="175" mass="19044">MTEALRWRDLDSSTCSIARTMAVLGEPWTVLVVRDLLHGVRRFDDLVAHLGIARTVLTRRLAVLAENGLVETAEYREPGRRTRREYRPTAACLELRPALMALMAWGDRHRGDGDGPPVVVRHEGCGEPVELVAECAAGHRLGTQDRVRSTPGPGARVSGTQRSGAAPAARPAPPE</sequence>
<dbReference type="PANTHER" id="PTHR33204">
    <property type="entry name" value="TRANSCRIPTIONAL REGULATOR, MARR FAMILY"/>
    <property type="match status" value="1"/>
</dbReference>
<dbReference type="InterPro" id="IPR011991">
    <property type="entry name" value="ArsR-like_HTH"/>
</dbReference>
<dbReference type="InterPro" id="IPR002577">
    <property type="entry name" value="HTH_HxlR"/>
</dbReference>
<keyword evidence="1" id="KW-0805">Transcription regulation</keyword>
<evidence type="ECO:0000313" key="7">
    <source>
        <dbReference type="Proteomes" id="UP001500928"/>
    </source>
</evidence>
<dbReference type="PROSITE" id="PS51118">
    <property type="entry name" value="HTH_HXLR"/>
    <property type="match status" value="1"/>
</dbReference>
<feature type="domain" description="HTH hxlR-type" evidence="5">
    <location>
        <begin position="15"/>
        <end position="114"/>
    </location>
</feature>
<keyword evidence="2" id="KW-0238">DNA-binding</keyword>